<evidence type="ECO:0000256" key="3">
    <source>
        <dbReference type="ARBA" id="ARBA00022771"/>
    </source>
</evidence>
<evidence type="ECO:0000256" key="1">
    <source>
        <dbReference type="ARBA" id="ARBA00022723"/>
    </source>
</evidence>
<dbReference type="InterPro" id="IPR002110">
    <property type="entry name" value="Ankyrin_rpt"/>
</dbReference>
<feature type="region of interest" description="Disordered" evidence="7">
    <location>
        <begin position="1851"/>
        <end position="1885"/>
    </location>
</feature>
<dbReference type="PANTHER" id="PTHR24198">
    <property type="entry name" value="ANKYRIN REPEAT AND PROTEIN KINASE DOMAIN-CONTAINING PROTEIN"/>
    <property type="match status" value="1"/>
</dbReference>
<feature type="repeat" description="ANK" evidence="6">
    <location>
        <begin position="1078"/>
        <end position="1110"/>
    </location>
</feature>
<dbReference type="Pfam" id="PF00023">
    <property type="entry name" value="Ank"/>
    <property type="match status" value="1"/>
</dbReference>
<protein>
    <recommendedName>
        <fullName evidence="8">ZZ-type domain-containing protein</fullName>
    </recommendedName>
</protein>
<feature type="repeat" description="ANK" evidence="6">
    <location>
        <begin position="1115"/>
        <end position="1147"/>
    </location>
</feature>
<keyword evidence="1" id="KW-0479">Metal-binding</keyword>
<proteinExistence type="predicted"/>
<dbReference type="PROSITE" id="PS50088">
    <property type="entry name" value="ANK_REPEAT"/>
    <property type="match status" value="9"/>
</dbReference>
<dbReference type="SMART" id="SM00248">
    <property type="entry name" value="ANK"/>
    <property type="match status" value="22"/>
</dbReference>
<dbReference type="InterPro" id="IPR043145">
    <property type="entry name" value="Znf_ZZ_sf"/>
</dbReference>
<dbReference type="Proteomes" id="UP000515153">
    <property type="component" value="Unplaced"/>
</dbReference>
<reference evidence="10" key="1">
    <citation type="journal article" date="2019" name="Mol. Biol. Evol.">
        <title>Blast fungal genomes show frequent chromosomal changes, gene gains and losses, and effector gene turnover.</title>
        <authorList>
            <person name="Gomez Luciano L.B."/>
            <person name="Jason Tsai I."/>
            <person name="Chuma I."/>
            <person name="Tosa Y."/>
            <person name="Chen Y.H."/>
            <person name="Li J.Y."/>
            <person name="Li M.Y."/>
            <person name="Jade Lu M.Y."/>
            <person name="Nakayashiki H."/>
            <person name="Li W.H."/>
        </authorList>
    </citation>
    <scope>NUCLEOTIDE SEQUENCE</scope>
    <source>
        <strain evidence="10">NI907</strain>
    </source>
</reference>
<gene>
    <name evidence="10" type="ORF">PgNI_01468</name>
</gene>
<feature type="repeat" description="ANK" evidence="6">
    <location>
        <begin position="1602"/>
        <end position="1634"/>
    </location>
</feature>
<dbReference type="PROSITE" id="PS50297">
    <property type="entry name" value="ANK_REP_REGION"/>
    <property type="match status" value="7"/>
</dbReference>
<feature type="repeat" description="ANK" evidence="6">
    <location>
        <begin position="1499"/>
        <end position="1527"/>
    </location>
</feature>
<feature type="region of interest" description="Disordered" evidence="7">
    <location>
        <begin position="1"/>
        <end position="32"/>
    </location>
</feature>
<keyword evidence="2" id="KW-0677">Repeat</keyword>
<dbReference type="CDD" id="cd02249">
    <property type="entry name" value="ZZ"/>
    <property type="match status" value="1"/>
</dbReference>
<dbReference type="PROSITE" id="PS01357">
    <property type="entry name" value="ZF_ZZ_1"/>
    <property type="match status" value="1"/>
</dbReference>
<dbReference type="PRINTS" id="PR01415">
    <property type="entry name" value="ANKYRIN"/>
</dbReference>
<feature type="repeat" description="ANK" evidence="6">
    <location>
        <begin position="1253"/>
        <end position="1285"/>
    </location>
</feature>
<reference evidence="10" key="2">
    <citation type="submission" date="2019-10" db="EMBL/GenBank/DDBJ databases">
        <authorList>
            <consortium name="NCBI Genome Project"/>
        </authorList>
    </citation>
    <scope>NUCLEOTIDE SEQUENCE</scope>
    <source>
        <strain evidence="10">NI907</strain>
    </source>
</reference>
<feature type="compositionally biased region" description="Low complexity" evidence="7">
    <location>
        <begin position="1861"/>
        <end position="1884"/>
    </location>
</feature>
<evidence type="ECO:0000256" key="6">
    <source>
        <dbReference type="PROSITE-ProRule" id="PRU00023"/>
    </source>
</evidence>
<dbReference type="SMART" id="SM00291">
    <property type="entry name" value="ZnF_ZZ"/>
    <property type="match status" value="1"/>
</dbReference>
<dbReference type="Pfam" id="PF24883">
    <property type="entry name" value="NPHP3_N"/>
    <property type="match status" value="1"/>
</dbReference>
<dbReference type="Pfam" id="PF12796">
    <property type="entry name" value="Ank_2"/>
    <property type="match status" value="5"/>
</dbReference>
<evidence type="ECO:0000256" key="4">
    <source>
        <dbReference type="ARBA" id="ARBA00022833"/>
    </source>
</evidence>
<dbReference type="SUPFAM" id="SSF48403">
    <property type="entry name" value="Ankyrin repeat"/>
    <property type="match status" value="3"/>
</dbReference>
<dbReference type="InterPro" id="IPR000433">
    <property type="entry name" value="Znf_ZZ"/>
</dbReference>
<feature type="domain" description="ZZ-type" evidence="8">
    <location>
        <begin position="1810"/>
        <end position="1836"/>
    </location>
</feature>
<dbReference type="PANTHER" id="PTHR24198:SF194">
    <property type="entry name" value="INVERSIN-A"/>
    <property type="match status" value="1"/>
</dbReference>
<keyword evidence="3" id="KW-0863">Zinc-finger</keyword>
<dbReference type="InterPro" id="IPR036770">
    <property type="entry name" value="Ankyrin_rpt-contain_sf"/>
</dbReference>
<dbReference type="GO" id="GO:0008270">
    <property type="term" value="F:zinc ion binding"/>
    <property type="evidence" value="ECO:0007669"/>
    <property type="project" value="UniProtKB-KW"/>
</dbReference>
<reference evidence="10" key="3">
    <citation type="submission" date="2025-08" db="UniProtKB">
        <authorList>
            <consortium name="RefSeq"/>
        </authorList>
    </citation>
    <scope>IDENTIFICATION</scope>
    <source>
        <strain evidence="10">NI907</strain>
    </source>
</reference>
<dbReference type="Pfam" id="PF00569">
    <property type="entry name" value="ZZ"/>
    <property type="match status" value="1"/>
</dbReference>
<feature type="repeat" description="ANK" evidence="6">
    <location>
        <begin position="1010"/>
        <end position="1042"/>
    </location>
</feature>
<organism evidence="9 10">
    <name type="scientific">Pyricularia grisea</name>
    <name type="common">Crabgrass-specific blast fungus</name>
    <name type="synonym">Magnaporthe grisea</name>
    <dbReference type="NCBI Taxonomy" id="148305"/>
    <lineage>
        <taxon>Eukaryota</taxon>
        <taxon>Fungi</taxon>
        <taxon>Dikarya</taxon>
        <taxon>Ascomycota</taxon>
        <taxon>Pezizomycotina</taxon>
        <taxon>Sordariomycetes</taxon>
        <taxon>Sordariomycetidae</taxon>
        <taxon>Magnaporthales</taxon>
        <taxon>Pyriculariaceae</taxon>
        <taxon>Pyricularia</taxon>
    </lineage>
</organism>
<dbReference type="Gene3D" id="1.25.40.20">
    <property type="entry name" value="Ankyrin repeat-containing domain"/>
    <property type="match status" value="4"/>
</dbReference>
<feature type="repeat" description="ANK" evidence="6">
    <location>
        <begin position="1426"/>
        <end position="1460"/>
    </location>
</feature>
<dbReference type="SUPFAM" id="SSF57850">
    <property type="entry name" value="RING/U-box"/>
    <property type="match status" value="1"/>
</dbReference>
<dbReference type="KEGG" id="pgri:PgNI_01468"/>
<dbReference type="InterPro" id="IPR056884">
    <property type="entry name" value="NPHP3-like_N"/>
</dbReference>
<feature type="compositionally biased region" description="Basic and acidic residues" evidence="7">
    <location>
        <begin position="1"/>
        <end position="10"/>
    </location>
</feature>
<dbReference type="RefSeq" id="XP_030987562.1">
    <property type="nucleotide sequence ID" value="XM_031121539.1"/>
</dbReference>
<keyword evidence="9" id="KW-1185">Reference proteome</keyword>
<evidence type="ECO:0000313" key="10">
    <source>
        <dbReference type="RefSeq" id="XP_030987562.1"/>
    </source>
</evidence>
<feature type="repeat" description="ANK" evidence="6">
    <location>
        <begin position="1568"/>
        <end position="1601"/>
    </location>
</feature>
<name>A0A6P8BKF2_PYRGI</name>
<accession>A0A6P8BKF2</accession>
<dbReference type="GeneID" id="41956453"/>
<sequence>MGHLTDDRSLRPGPGNRRGSRRESKPVNMDAQITEDIGIETVPIIAIDPEAQQESVPVRQRRASSLVNVEGFSVSPLISPYPYGGFGQATTSNDHQRAGLTVIIPQAETDFFGTNPSSKFLQEFDIIVIHGLHGNRQSPWINPGAGSSDWIPKSGQAAHQRAMVFGYDPQQILAGSQSRRAIRSVAKQLLDELQLERRSGGKASELQQKRPVLFVAHDIGATILKDALTFAGLEPRLYGEIFDYTRVLIFYGCPHRSINKMDMENRIIRFAFNHDGGKLQDGAAITSLRGFADAVIEINNAFVESKHSFRSYVFSIHAGLGAEGDVNQVFDSFVGTMGVAFETRVCASGEEGDASYIEQRMAQCQDQIVPNPGNLEHERVLLSLASFIPNLSTGPGPYHPFTWIPGNATYRDWLNQRNPQILYIYGHEGVRQASEYIFYHVDDNIRRGSNGEVVLYYSFRRSDVRNNAIKHMLATFLAQLICHFPTLSEIVHAQFERLLQDRGWNDYDLLNWFEYYRLRGEIEGVSCIIHRFEECDQESRQAFLNLFTQASRTQERPWRLCITSRAPRTLQDELKDWPFLDLDQARLQSPRSTVPGDMAIKLEVAELLSHKPELRGLDLDLYQELSKIVGVEADVHRLIVSYVSNDEQWPAIASVQSILGPVVGVSIEDIVERILLRVPEPELGFAALRWLLYAQTALTKWELGAALMIGSDQDDGESIAPPPFRHVDNLQAKILKWFAGIICLEQHELCIVSPRLRSILYKPLASATNGNLLVWEVTKRNANSDITKACLNYLIRRQVRKLIEDKYGDSTYGAVTTPLTYSRYDLRGYAIKYWAKHYAQLNADDRPQILGVRSLLKQMIESGAAATWAKGYWALSSPVLRSGQSFKSLYPLLAGLGLSHSAEPWRQGEEDFANGLSEACLNENLDTARLLLQLSTPRTSTVKEALHAAGSAGHRKIWLELIQHIISNYPNFPWSSMVSNLTRAAWLGYSDVVLGLLGAGCEVEDSQLGLASTPLLRAARGGHFDVVDALLEHRASTKHRNGFGQTALHIAAMAGHADVCRLLVVKGGMDINERDSRQSLSPVYYATLWGNWRVVEVLLELGADPNLGDGNGNDRGWTPLAVAAQEGNFRCVQALLKAKADSNILGPTGTPLKYAVSRGSAEICNLLIAHGATPYHAELQPPILIQAVSAPGLTNRLDIIKILVENGAIIDAATTDTGVTALSLACWLDAPDMLSVVSYLAGRGANVNHEAYDGMTPLHYAARKGNQAVVQILLKANAKVKPKLKAKEQLSPLSHAIKHLDILKLLLDHKADPSRNPPGKLTPLMLGLCHLAKEHRTKFVKILLAYGVDVNVQLQRSDIDPYTGWTALAFAVDAGLTEEVRLLGDAGAQVGLRLHNGRSLVHLALNKDSLSALLEFRPDINVQDNEGNTPLHCLSEEMRTQSENVKLLVRAGASLNIQNNQGVTPLSVALNLGMDETAKIFLRSGRADVNILSPIIGGPLHVAARRKAFDIMRCLVEAGADINSCVRGNAGSPLQSAVMSSGLSQQLVHETVIYLLDKGADVRKTGGNFGTALAVAAWQGSSPTLLEILLGRGAGPNVPDQMGRQPIHFAALSGRLDFMEILLSAGADATLHDNAGRTIVHWAAQGGQVDVLERALEILGSQAVGDTDSDGWTPLCWAARCWGTYQTRQEPTSQAEIVQFLLENGADVRKGCKFAIGDRKGSVMEISRYYGAPDSVQDLLNIASSVRARSRPVSPERVSRTSIINTEGDQARLVGQNLEIHNEQTTSLHASEGGRQPNVLRLKENPGAYCDYCLCDIAGFVYSCTECINFALCTKCYNTRKRVHIPEHPFHKSMHEFGTGSESSSDTSSSYADSESSDSSSLSDVVNDYVDETERLHNLDLSSDSGSGYI</sequence>
<keyword evidence="5 6" id="KW-0040">ANK repeat</keyword>
<feature type="repeat" description="ANK" evidence="6">
    <location>
        <begin position="1043"/>
        <end position="1076"/>
    </location>
</feature>
<evidence type="ECO:0000256" key="5">
    <source>
        <dbReference type="ARBA" id="ARBA00023043"/>
    </source>
</evidence>
<evidence type="ECO:0000313" key="9">
    <source>
        <dbReference type="Proteomes" id="UP000515153"/>
    </source>
</evidence>
<evidence type="ECO:0000256" key="2">
    <source>
        <dbReference type="ARBA" id="ARBA00022737"/>
    </source>
</evidence>
<keyword evidence="4" id="KW-0862">Zinc</keyword>
<evidence type="ECO:0000256" key="7">
    <source>
        <dbReference type="SAM" id="MobiDB-lite"/>
    </source>
</evidence>
<evidence type="ECO:0000259" key="8">
    <source>
        <dbReference type="PROSITE" id="PS01357"/>
    </source>
</evidence>
<dbReference type="Gene3D" id="3.30.60.90">
    <property type="match status" value="1"/>
</dbReference>